<feature type="region of interest" description="Disordered" evidence="1">
    <location>
        <begin position="1"/>
        <end position="23"/>
    </location>
</feature>
<name>A0A8T2U5F4_CERRI</name>
<proteinExistence type="predicted"/>
<keyword evidence="3" id="KW-1185">Reference proteome</keyword>
<dbReference type="AlphaFoldDB" id="A0A8T2U5F4"/>
<feature type="region of interest" description="Disordered" evidence="1">
    <location>
        <begin position="66"/>
        <end position="103"/>
    </location>
</feature>
<sequence length="119" mass="13001">MSTQPAHKSFESDPTVDAASTPPQFDSTELLVASCLLHLFLDSNDSSRAPASTLADTHFAAISGFRNSSQQVRKRRRGDDESVPMPRHGADVHGRTGVRSKVPRYRNLSDVYSKSASVE</sequence>
<evidence type="ECO:0000313" key="3">
    <source>
        <dbReference type="Proteomes" id="UP000825935"/>
    </source>
</evidence>
<dbReference type="Proteomes" id="UP000825935">
    <property type="component" value="Chromosome 9"/>
</dbReference>
<evidence type="ECO:0000256" key="1">
    <source>
        <dbReference type="SAM" id="MobiDB-lite"/>
    </source>
</evidence>
<evidence type="ECO:0000313" key="2">
    <source>
        <dbReference type="EMBL" id="KAH7429898.1"/>
    </source>
</evidence>
<dbReference type="EMBL" id="CM035414">
    <property type="protein sequence ID" value="KAH7429898.1"/>
    <property type="molecule type" value="Genomic_DNA"/>
</dbReference>
<protein>
    <submittedName>
        <fullName evidence="2">Uncharacterized protein</fullName>
    </submittedName>
</protein>
<organism evidence="2 3">
    <name type="scientific">Ceratopteris richardii</name>
    <name type="common">Triangle waterfern</name>
    <dbReference type="NCBI Taxonomy" id="49495"/>
    <lineage>
        <taxon>Eukaryota</taxon>
        <taxon>Viridiplantae</taxon>
        <taxon>Streptophyta</taxon>
        <taxon>Embryophyta</taxon>
        <taxon>Tracheophyta</taxon>
        <taxon>Polypodiopsida</taxon>
        <taxon>Polypodiidae</taxon>
        <taxon>Polypodiales</taxon>
        <taxon>Pteridineae</taxon>
        <taxon>Pteridaceae</taxon>
        <taxon>Parkerioideae</taxon>
        <taxon>Ceratopteris</taxon>
    </lineage>
</organism>
<comment type="caution">
    <text evidence="2">The sequence shown here is derived from an EMBL/GenBank/DDBJ whole genome shotgun (WGS) entry which is preliminary data.</text>
</comment>
<reference evidence="2" key="1">
    <citation type="submission" date="2021-08" db="EMBL/GenBank/DDBJ databases">
        <title>WGS assembly of Ceratopteris richardii.</title>
        <authorList>
            <person name="Marchant D.B."/>
            <person name="Chen G."/>
            <person name="Jenkins J."/>
            <person name="Shu S."/>
            <person name="Leebens-Mack J."/>
            <person name="Grimwood J."/>
            <person name="Schmutz J."/>
            <person name="Soltis P."/>
            <person name="Soltis D."/>
            <person name="Chen Z.-H."/>
        </authorList>
    </citation>
    <scope>NUCLEOTIDE SEQUENCE</scope>
    <source>
        <strain evidence="2">Whitten #5841</strain>
        <tissue evidence="2">Leaf</tissue>
    </source>
</reference>
<accession>A0A8T2U5F4</accession>
<gene>
    <name evidence="2" type="ORF">KP509_09G070600</name>
</gene>